<dbReference type="HAMAP" id="MF_00715">
    <property type="entry name" value="SlyX"/>
    <property type="match status" value="1"/>
</dbReference>
<evidence type="ECO:0000256" key="2">
    <source>
        <dbReference type="SAM" id="Coils"/>
    </source>
</evidence>
<keyword evidence="2" id="KW-0175">Coiled coil</keyword>
<proteinExistence type="inferred from homology"/>
<dbReference type="PANTHER" id="PTHR36508:SF1">
    <property type="entry name" value="PROTEIN SLYX"/>
    <property type="match status" value="1"/>
</dbReference>
<sequence>MDDRIIDLESRLAFQEEAIHTLSETLVQQQRTIDSLSRTVDLLRQRLQALQPSPLQSGETEPPPPHY</sequence>
<evidence type="ECO:0000313" key="4">
    <source>
        <dbReference type="EMBL" id="MBT2987389.1"/>
    </source>
</evidence>
<organism evidence="4 5">
    <name type="scientific">Candidatus Thiodiazotropha taylori</name>
    <dbReference type="NCBI Taxonomy" id="2792791"/>
    <lineage>
        <taxon>Bacteria</taxon>
        <taxon>Pseudomonadati</taxon>
        <taxon>Pseudomonadota</taxon>
        <taxon>Gammaproteobacteria</taxon>
        <taxon>Chromatiales</taxon>
        <taxon>Sedimenticolaceae</taxon>
        <taxon>Candidatus Thiodiazotropha</taxon>
    </lineage>
</organism>
<comment type="similarity">
    <text evidence="1">Belongs to the SlyX family.</text>
</comment>
<dbReference type="EMBL" id="JAHHGM010000001">
    <property type="protein sequence ID" value="MBT2987389.1"/>
    <property type="molecule type" value="Genomic_DNA"/>
</dbReference>
<dbReference type="Proteomes" id="UP000770889">
    <property type="component" value="Unassembled WGS sequence"/>
</dbReference>
<feature type="region of interest" description="Disordered" evidence="3">
    <location>
        <begin position="48"/>
        <end position="67"/>
    </location>
</feature>
<name>A0A944M597_9GAMM</name>
<evidence type="ECO:0000313" key="5">
    <source>
        <dbReference type="Proteomes" id="UP000770889"/>
    </source>
</evidence>
<dbReference type="Pfam" id="PF04102">
    <property type="entry name" value="SlyX"/>
    <property type="match status" value="1"/>
</dbReference>
<evidence type="ECO:0000256" key="1">
    <source>
        <dbReference type="HAMAP-Rule" id="MF_00715"/>
    </source>
</evidence>
<dbReference type="InterPro" id="IPR007236">
    <property type="entry name" value="SlyX"/>
</dbReference>
<gene>
    <name evidence="1" type="primary">slyX</name>
    <name evidence="4" type="ORF">KME65_00350</name>
</gene>
<feature type="compositionally biased region" description="Polar residues" evidence="3">
    <location>
        <begin position="48"/>
        <end position="59"/>
    </location>
</feature>
<feature type="coiled-coil region" evidence="2">
    <location>
        <begin position="5"/>
        <end position="46"/>
    </location>
</feature>
<accession>A0A944M597</accession>
<evidence type="ECO:0000256" key="3">
    <source>
        <dbReference type="SAM" id="MobiDB-lite"/>
    </source>
</evidence>
<dbReference type="PANTHER" id="PTHR36508">
    <property type="entry name" value="PROTEIN SLYX"/>
    <property type="match status" value="1"/>
</dbReference>
<comment type="caution">
    <text evidence="4">The sequence shown here is derived from an EMBL/GenBank/DDBJ whole genome shotgun (WGS) entry which is preliminary data.</text>
</comment>
<dbReference type="Gene3D" id="1.20.5.300">
    <property type="match status" value="1"/>
</dbReference>
<dbReference type="AlphaFoldDB" id="A0A944M597"/>
<protein>
    <recommendedName>
        <fullName evidence="1">Protein SlyX homolog</fullName>
    </recommendedName>
</protein>
<reference evidence="4 5" key="1">
    <citation type="submission" date="2021-05" db="EMBL/GenBank/DDBJ databases">
        <title>Genetic and Functional Diversity in Clade A Lucinid endosymbionts from the Bahamas.</title>
        <authorList>
            <person name="Giani N.M."/>
            <person name="Engel A.S."/>
            <person name="Campbell B.J."/>
        </authorList>
    </citation>
    <scope>NUCLEOTIDE SEQUENCE [LARGE SCALE GENOMIC DNA]</scope>
    <source>
        <strain evidence="4">LUC16012Gg_MoonRockCtena</strain>
    </source>
</reference>